<evidence type="ECO:0000256" key="3">
    <source>
        <dbReference type="ARBA" id="ARBA00022989"/>
    </source>
</evidence>
<keyword evidence="2 5" id="KW-0812">Transmembrane</keyword>
<evidence type="ECO:0000256" key="2">
    <source>
        <dbReference type="ARBA" id="ARBA00022692"/>
    </source>
</evidence>
<keyword evidence="7" id="KW-1185">Reference proteome</keyword>
<dbReference type="InterPro" id="IPR011053">
    <property type="entry name" value="Single_hybrid_motif"/>
</dbReference>
<dbReference type="PATRIC" id="fig|452.5.peg.1573"/>
<dbReference type="EMBL" id="LNYX01000014">
    <property type="protein sequence ID" value="KTD63902.1"/>
    <property type="molecule type" value="Genomic_DNA"/>
</dbReference>
<keyword evidence="4 5" id="KW-0472">Membrane</keyword>
<keyword evidence="3 5" id="KW-1133">Transmembrane helix</keyword>
<dbReference type="STRING" id="452.Lspi_1421"/>
<evidence type="ECO:0000313" key="6">
    <source>
        <dbReference type="EMBL" id="KTD63902.1"/>
    </source>
</evidence>
<dbReference type="GO" id="GO:0016020">
    <property type="term" value="C:membrane"/>
    <property type="evidence" value="ECO:0007669"/>
    <property type="project" value="UniProtKB-SubCell"/>
</dbReference>
<comment type="subcellular location">
    <subcellularLocation>
        <location evidence="1">Membrane</location>
        <topology evidence="1">Single-pass membrane protein</topology>
    </subcellularLocation>
</comment>
<organism evidence="6 7">
    <name type="scientific">Legionella spiritensis</name>
    <dbReference type="NCBI Taxonomy" id="452"/>
    <lineage>
        <taxon>Bacteria</taxon>
        <taxon>Pseudomonadati</taxon>
        <taxon>Pseudomonadota</taxon>
        <taxon>Gammaproteobacteria</taxon>
        <taxon>Legionellales</taxon>
        <taxon>Legionellaceae</taxon>
        <taxon>Legionella</taxon>
    </lineage>
</organism>
<dbReference type="Gene3D" id="2.40.50.100">
    <property type="match status" value="1"/>
</dbReference>
<feature type="transmembrane region" description="Helical" evidence="5">
    <location>
        <begin position="37"/>
        <end position="61"/>
    </location>
</feature>
<reference evidence="6 7" key="1">
    <citation type="submission" date="2015-11" db="EMBL/GenBank/DDBJ databases">
        <title>Genomic analysis of 38 Legionella species identifies large and diverse effector repertoires.</title>
        <authorList>
            <person name="Burstein D."/>
            <person name="Amaro F."/>
            <person name="Zusman T."/>
            <person name="Lifshitz Z."/>
            <person name="Cohen O."/>
            <person name="Gilbert J.A."/>
            <person name="Pupko T."/>
            <person name="Shuman H.A."/>
            <person name="Segal G."/>
        </authorList>
    </citation>
    <scope>NUCLEOTIDE SEQUENCE [LARGE SCALE GENOMIC DNA]</scope>
    <source>
        <strain evidence="6 7">Mt.St.Helens-9</strain>
    </source>
</reference>
<evidence type="ECO:0000256" key="5">
    <source>
        <dbReference type="SAM" id="Phobius"/>
    </source>
</evidence>
<dbReference type="PANTHER" id="PTHR30386:SF26">
    <property type="entry name" value="TRANSPORT PROTEIN COMB"/>
    <property type="match status" value="1"/>
</dbReference>
<dbReference type="Proteomes" id="UP000054877">
    <property type="component" value="Unassembled WGS sequence"/>
</dbReference>
<evidence type="ECO:0000256" key="1">
    <source>
        <dbReference type="ARBA" id="ARBA00004167"/>
    </source>
</evidence>
<dbReference type="AlphaFoldDB" id="A0A0W0Z4P6"/>
<dbReference type="InterPro" id="IPR050739">
    <property type="entry name" value="MFP"/>
</dbReference>
<evidence type="ECO:0000256" key="4">
    <source>
        <dbReference type="ARBA" id="ARBA00023136"/>
    </source>
</evidence>
<dbReference type="RefSeq" id="WP_058483352.1">
    <property type="nucleotide sequence ID" value="NZ_CAAAII010000001.1"/>
</dbReference>
<evidence type="ECO:0000313" key="7">
    <source>
        <dbReference type="Proteomes" id="UP000054877"/>
    </source>
</evidence>
<accession>A0A0W0Z4P6</accession>
<dbReference type="SUPFAM" id="SSF51230">
    <property type="entry name" value="Single hybrid motif"/>
    <property type="match status" value="1"/>
</dbReference>
<dbReference type="OrthoDB" id="8439633at2"/>
<dbReference type="NCBIfam" id="TIGR03794">
    <property type="entry name" value="NHLM_micro_HlyD"/>
    <property type="match status" value="1"/>
</dbReference>
<protein>
    <submittedName>
        <fullName evidence="6">Hemolysin D</fullName>
    </submittedName>
</protein>
<dbReference type="PANTHER" id="PTHR30386">
    <property type="entry name" value="MEMBRANE FUSION SUBUNIT OF EMRAB-TOLC MULTIDRUG EFFLUX PUMP"/>
    <property type="match status" value="1"/>
</dbReference>
<sequence>MKNNKEEPVKFRKKALEHLNKPTSMDDTLQVITLKNWLLLLVLVLIICGCITWLFLGTLFIKTSGKGVLMSVVGDIETVQAAENSGFIEKIVVYTGQTIKKNTVLATIKSDLETQLEIQGNYLKKLKYEQNILSERAEFMVKDLREKQEEQIEKIHASLRAAKEKLKQLAVLTKLKENAMKKGIIDLPNVTETRIEYFKLLQEINSHEAELISMKSNLVELQDKWQERQKELALIIYKEEHNYQLIKRRWLHTNLIKSPLAGTIAEIRVKAGDYIQPGQPILTIIPADQNLYALIFVPAGKGKLIKPGMKVQIAPTMVNKFEFGTIKGRVETVSSLPVTPQMMMTLLKNKQIVNTFLPSEPQLAVKVSLQKNSGSHSGYQWTTSQGPPLQLTQGTLVDAMFNVEEKKPIDILINLTNRVINKGTSK</sequence>
<gene>
    <name evidence="6" type="ORF">Lspi_1421</name>
</gene>
<comment type="caution">
    <text evidence="6">The sequence shown here is derived from an EMBL/GenBank/DDBJ whole genome shotgun (WGS) entry which is preliminary data.</text>
</comment>
<name>A0A0W0Z4P6_LEGSP</name>
<proteinExistence type="predicted"/>
<dbReference type="InterPro" id="IPR022275">
    <property type="entry name" value="NHPM_bacteriocin_SS_HylD"/>
</dbReference>